<dbReference type="PANTHER" id="PTHR12202:SF0">
    <property type="entry name" value="ESF1 HOMOLOG"/>
    <property type="match status" value="1"/>
</dbReference>
<feature type="compositionally biased region" description="Acidic residues" evidence="5">
    <location>
        <begin position="216"/>
        <end position="245"/>
    </location>
</feature>
<feature type="compositionally biased region" description="Acidic residues" evidence="5">
    <location>
        <begin position="409"/>
        <end position="420"/>
    </location>
</feature>
<feature type="region of interest" description="Disordered" evidence="5">
    <location>
        <begin position="403"/>
        <end position="612"/>
    </location>
</feature>
<feature type="compositionally biased region" description="Basic residues" evidence="5">
    <location>
        <begin position="535"/>
        <end position="545"/>
    </location>
</feature>
<feature type="compositionally biased region" description="Polar residues" evidence="5">
    <location>
        <begin position="153"/>
        <end position="165"/>
    </location>
</feature>
<feature type="compositionally biased region" description="Basic and acidic residues" evidence="5">
    <location>
        <begin position="468"/>
        <end position="493"/>
    </location>
</feature>
<reference evidence="8" key="2">
    <citation type="submission" date="2021-12" db="EMBL/GenBank/DDBJ databases">
        <title>Resequencing data analysis of finger millet.</title>
        <authorList>
            <person name="Hatakeyama M."/>
            <person name="Aluri S."/>
            <person name="Balachadran M.T."/>
            <person name="Sivarajan S.R."/>
            <person name="Poveda L."/>
            <person name="Shimizu-Inatsugi R."/>
            <person name="Schlapbach R."/>
            <person name="Sreeman S.M."/>
            <person name="Shimizu K.K."/>
        </authorList>
    </citation>
    <scope>NUCLEOTIDE SEQUENCE</scope>
</reference>
<feature type="compositionally biased region" description="Acidic residues" evidence="5">
    <location>
        <begin position="506"/>
        <end position="529"/>
    </location>
</feature>
<evidence type="ECO:0000313" key="9">
    <source>
        <dbReference type="Proteomes" id="UP001054889"/>
    </source>
</evidence>
<dbReference type="PANTHER" id="PTHR12202">
    <property type="entry name" value="ESF1 HOMOLOG"/>
    <property type="match status" value="1"/>
</dbReference>
<evidence type="ECO:0000259" key="7">
    <source>
        <dbReference type="Pfam" id="PF25121"/>
    </source>
</evidence>
<dbReference type="EMBL" id="BQKI01000018">
    <property type="protein sequence ID" value="GJN11549.1"/>
    <property type="molecule type" value="Genomic_DNA"/>
</dbReference>
<feature type="domain" description="NUC153" evidence="6">
    <location>
        <begin position="616"/>
        <end position="642"/>
    </location>
</feature>
<protein>
    <recommendedName>
        <fullName evidence="10">NUC153 domain-containing protein</fullName>
    </recommendedName>
</protein>
<dbReference type="Pfam" id="PF08159">
    <property type="entry name" value="NUC153"/>
    <property type="match status" value="1"/>
</dbReference>
<evidence type="ECO:0000256" key="2">
    <source>
        <dbReference type="ARBA" id="ARBA00009087"/>
    </source>
</evidence>
<name>A0AAV5DKG5_ELECO</name>
<evidence type="ECO:0000256" key="3">
    <source>
        <dbReference type="ARBA" id="ARBA00023054"/>
    </source>
</evidence>
<sequence length="716" mass="82097">MTHKSVRAVGDGSSVHSRTPRRRHSSQPVAMAPPASSDEPARYKNAKKSKSDKEEKKKHNKKKNQERPATEHPPPSDAADRNKRKHKDGHEEKREGKKSKKQGKAVEVEVEAVDGRDAKMKRAMEDERFKAARTDPRFRPMRKKEAKVELDSRFSSIMTDPSFGSSVAPVDKRGRRRKKTARDNPMLHYYLNLEEEDEDGKAKKKEAIEKVIKKEEEEEVEDDEEQEDEESSSSDDDEEDEDIDDDEYSIGSDIAHYLMAQHDDTPMIDKETHRLAVVNMDWDHIKNNKLRAYELNRLRYYYAVVVCDSSATANHLYMTLDGTEFLKSSNVFDLQFIPDSMEFKHPARDVATEAPPNYKEPDFETRALQHSRVKLSWDDDEPERKKVLRRKFTDDQLDELDMYLASDDSVSDDDDVDNSDDETRPDGASKRKLTKEERLALLLQVDKSDEEQTGDQDMEITFNTELEDLSKRILERKNDGEKTVWEKHQEKMKEKRKARKKGLKESDDDYSSEDEQDEDDDFFAEELPDEGTKPSKTKKQKKAKEKTKGKGKDKSSEEHLEQQATKEELELLVAADQDTTSGVKGYNLKRKKSKKGKKGKEESVEDKLPDIDLSKDERFSEMLTSPLFAVDPTNPQYKRSAPYMRKQAGKPGKADTEPPVERSYLGNNSLPDDDATSKNGDQKPDSASTERLQILSAVKSLKRSLSSFKNTATGDQ</sequence>
<dbReference type="GO" id="GO:0003723">
    <property type="term" value="F:RNA binding"/>
    <property type="evidence" value="ECO:0007669"/>
    <property type="project" value="TreeGrafter"/>
</dbReference>
<dbReference type="Proteomes" id="UP001054889">
    <property type="component" value="Unassembled WGS sequence"/>
</dbReference>
<evidence type="ECO:0000259" key="6">
    <source>
        <dbReference type="Pfam" id="PF08159"/>
    </source>
</evidence>
<gene>
    <name evidence="8" type="primary">ga29748</name>
    <name evidence="8" type="ORF">PR202_ga29748</name>
</gene>
<keyword evidence="4" id="KW-0539">Nucleus</keyword>
<feature type="region of interest" description="Disordered" evidence="5">
    <location>
        <begin position="626"/>
        <end position="691"/>
    </location>
</feature>
<feature type="compositionally biased region" description="Basic and acidic residues" evidence="5">
    <location>
        <begin position="113"/>
        <end position="138"/>
    </location>
</feature>
<organism evidence="8 9">
    <name type="scientific">Eleusine coracana subsp. coracana</name>
    <dbReference type="NCBI Taxonomy" id="191504"/>
    <lineage>
        <taxon>Eukaryota</taxon>
        <taxon>Viridiplantae</taxon>
        <taxon>Streptophyta</taxon>
        <taxon>Embryophyta</taxon>
        <taxon>Tracheophyta</taxon>
        <taxon>Spermatophyta</taxon>
        <taxon>Magnoliopsida</taxon>
        <taxon>Liliopsida</taxon>
        <taxon>Poales</taxon>
        <taxon>Poaceae</taxon>
        <taxon>PACMAD clade</taxon>
        <taxon>Chloridoideae</taxon>
        <taxon>Cynodonteae</taxon>
        <taxon>Eleusininae</taxon>
        <taxon>Eleusine</taxon>
    </lineage>
</organism>
<comment type="subcellular location">
    <subcellularLocation>
        <location evidence="1">Nucleus</location>
        <location evidence="1">Nucleolus</location>
    </subcellularLocation>
</comment>
<comment type="similarity">
    <text evidence="2">Belongs to the ESF1 family.</text>
</comment>
<feature type="compositionally biased region" description="Basic and acidic residues" evidence="5">
    <location>
        <begin position="546"/>
        <end position="569"/>
    </location>
</feature>
<dbReference type="GO" id="GO:0006364">
    <property type="term" value="P:rRNA processing"/>
    <property type="evidence" value="ECO:0007669"/>
    <property type="project" value="InterPro"/>
</dbReference>
<feature type="domain" description="ESF1 RRM" evidence="7">
    <location>
        <begin position="285"/>
        <end position="352"/>
    </location>
</feature>
<feature type="compositionally biased region" description="Basic and acidic residues" evidence="5">
    <location>
        <begin position="421"/>
        <end position="439"/>
    </location>
</feature>
<dbReference type="Pfam" id="PF25121">
    <property type="entry name" value="RRM_ESF1"/>
    <property type="match status" value="1"/>
</dbReference>
<evidence type="ECO:0000313" key="8">
    <source>
        <dbReference type="EMBL" id="GJN11549.1"/>
    </source>
</evidence>
<dbReference type="GO" id="GO:0005730">
    <property type="term" value="C:nucleolus"/>
    <property type="evidence" value="ECO:0007669"/>
    <property type="project" value="UniProtKB-SubCell"/>
</dbReference>
<comment type="caution">
    <text evidence="8">The sequence shown here is derived from an EMBL/GenBank/DDBJ whole genome shotgun (WGS) entry which is preliminary data.</text>
</comment>
<evidence type="ECO:0000256" key="5">
    <source>
        <dbReference type="SAM" id="MobiDB-lite"/>
    </source>
</evidence>
<reference evidence="8" key="1">
    <citation type="journal article" date="2018" name="DNA Res.">
        <title>Multiple hybrid de novo genome assembly of finger millet, an orphan allotetraploid crop.</title>
        <authorList>
            <person name="Hatakeyama M."/>
            <person name="Aluri S."/>
            <person name="Balachadran M.T."/>
            <person name="Sivarajan S.R."/>
            <person name="Patrignani A."/>
            <person name="Gruter S."/>
            <person name="Poveda L."/>
            <person name="Shimizu-Inatsugi R."/>
            <person name="Baeten J."/>
            <person name="Francoijs K.J."/>
            <person name="Nataraja K.N."/>
            <person name="Reddy Y.A.N."/>
            <person name="Phadnis S."/>
            <person name="Ravikumar R.L."/>
            <person name="Schlapbach R."/>
            <person name="Sreeman S.M."/>
            <person name="Shimizu K.K."/>
        </authorList>
    </citation>
    <scope>NUCLEOTIDE SEQUENCE</scope>
</reference>
<dbReference type="InterPro" id="IPR056750">
    <property type="entry name" value="RRM_ESF1"/>
</dbReference>
<dbReference type="InterPro" id="IPR012580">
    <property type="entry name" value="NUC153"/>
</dbReference>
<feature type="compositionally biased region" description="Basic and acidic residues" evidence="5">
    <location>
        <begin position="599"/>
        <end position="612"/>
    </location>
</feature>
<evidence type="ECO:0008006" key="10">
    <source>
        <dbReference type="Google" id="ProtNLM"/>
    </source>
</evidence>
<feature type="compositionally biased region" description="Acidic residues" evidence="5">
    <location>
        <begin position="448"/>
        <end position="458"/>
    </location>
</feature>
<keyword evidence="3" id="KW-0175">Coiled coil</keyword>
<evidence type="ECO:0000256" key="4">
    <source>
        <dbReference type="ARBA" id="ARBA00023242"/>
    </source>
</evidence>
<feature type="compositionally biased region" description="Basic residues" evidence="5">
    <location>
        <begin position="587"/>
        <end position="598"/>
    </location>
</feature>
<dbReference type="InterPro" id="IPR039754">
    <property type="entry name" value="Esf1"/>
</dbReference>
<dbReference type="AlphaFoldDB" id="A0AAV5DKG5"/>
<keyword evidence="9" id="KW-1185">Reference proteome</keyword>
<feature type="region of interest" description="Disordered" evidence="5">
    <location>
        <begin position="212"/>
        <end position="245"/>
    </location>
</feature>
<evidence type="ECO:0000256" key="1">
    <source>
        <dbReference type="ARBA" id="ARBA00004604"/>
    </source>
</evidence>
<proteinExistence type="inferred from homology"/>
<accession>A0AAV5DKG5</accession>
<feature type="compositionally biased region" description="Basic and acidic residues" evidence="5">
    <location>
        <begin position="49"/>
        <end position="70"/>
    </location>
</feature>
<feature type="region of interest" description="Disordered" evidence="5">
    <location>
        <begin position="1"/>
        <end position="184"/>
    </location>
</feature>